<dbReference type="InterPro" id="IPR029751">
    <property type="entry name" value="Ribosomal_L25_dom"/>
</dbReference>
<dbReference type="NCBIfam" id="TIGR00731">
    <property type="entry name" value="bL25_bact_ctc"/>
    <property type="match status" value="1"/>
</dbReference>
<keyword evidence="3 5" id="KW-0689">Ribosomal protein</keyword>
<keyword evidence="10" id="KW-1185">Reference proteome</keyword>
<dbReference type="Gene3D" id="2.40.240.10">
    <property type="entry name" value="Ribosomal Protein L25, Chain P"/>
    <property type="match status" value="1"/>
</dbReference>
<reference evidence="9 10" key="1">
    <citation type="journal article" date="2011" name="Int. J. Syst. Evol. Microbiol.">
        <title>Zhongshania antarctica gen. nov., sp. nov. and Zhongshania guokunii sp. nov., gammaproteobacteria respectively isolated from coastal attached (fast) ice and surface seawater of the Antarctic.</title>
        <authorList>
            <person name="Li H.J."/>
            <person name="Zhang X.Y."/>
            <person name="Chen C.X."/>
            <person name="Zhang Y.J."/>
            <person name="Gao Z.M."/>
            <person name="Yu Y."/>
            <person name="Chen X.L."/>
            <person name="Chen B."/>
            <person name="Zhang Y.Z."/>
        </authorList>
    </citation>
    <scope>NUCLEOTIDE SEQUENCE [LARGE SCALE GENOMIC DNA]</scope>
    <source>
        <strain evidence="9 10">R06B22</strain>
    </source>
</reference>
<keyword evidence="4 5" id="KW-0687">Ribonucleoprotein</keyword>
<dbReference type="RefSeq" id="WP_368375042.1">
    <property type="nucleotide sequence ID" value="NZ_JBFRYB010000001.1"/>
</dbReference>
<dbReference type="Gene3D" id="2.170.120.20">
    <property type="entry name" value="Ribosomal protein L25, beta domain"/>
    <property type="match status" value="1"/>
</dbReference>
<dbReference type="PANTHER" id="PTHR33284:SF1">
    <property type="entry name" value="RIBOSOMAL PROTEIN L25_GLN-TRNA SYNTHETASE, ANTI-CODON-BINDING DOMAIN-CONTAINING PROTEIN"/>
    <property type="match status" value="1"/>
</dbReference>
<evidence type="ECO:0000313" key="10">
    <source>
        <dbReference type="Proteomes" id="UP001557484"/>
    </source>
</evidence>
<keyword evidence="1 5" id="KW-0699">rRNA-binding</keyword>
<dbReference type="NCBIfam" id="NF004128">
    <property type="entry name" value="PRK05618.1-2"/>
    <property type="match status" value="1"/>
</dbReference>
<dbReference type="HAMAP" id="MF_01334">
    <property type="entry name" value="Ribosomal_bL25_CTC"/>
    <property type="match status" value="1"/>
</dbReference>
<evidence type="ECO:0000259" key="7">
    <source>
        <dbReference type="Pfam" id="PF01386"/>
    </source>
</evidence>
<dbReference type="NCBIfam" id="NF004612">
    <property type="entry name" value="PRK05943.1"/>
    <property type="match status" value="1"/>
</dbReference>
<evidence type="ECO:0000313" key="9">
    <source>
        <dbReference type="EMBL" id="MEX1664925.1"/>
    </source>
</evidence>
<dbReference type="InterPro" id="IPR020056">
    <property type="entry name" value="Rbsml_bL25/Gln-tRNA_synth_N"/>
</dbReference>
<dbReference type="InterPro" id="IPR001021">
    <property type="entry name" value="Ribosomal_bL25_long"/>
</dbReference>
<sequence length="213" mass="23169">MSNDYTVSAKARADVGKGASRRLRRLESEVPAIVYGGDKAPQMISILHKDFLWFLEDEAFFTSVVTLDIDGKQESVVLKDLQRHPAKLKLLHADFLRVDANTMLTLHVPLHFLNEESCVGVKNQGGNITHAATDLEVHCLPKDLPEFIEVDMALVEVGTTLHISDLKLPEGVESTALALGEDHDQAVAAVHAPRGGSDEDEDDDAAPAAAVEE</sequence>
<dbReference type="InterPro" id="IPR020930">
    <property type="entry name" value="Ribosomal_uL5_bac-type"/>
</dbReference>
<dbReference type="InterPro" id="IPR037121">
    <property type="entry name" value="Ribosomal_bL25_C"/>
</dbReference>
<evidence type="ECO:0000256" key="3">
    <source>
        <dbReference type="ARBA" id="ARBA00022980"/>
    </source>
</evidence>
<dbReference type="PANTHER" id="PTHR33284">
    <property type="entry name" value="RIBOSOMAL PROTEIN L25/GLN-TRNA SYNTHETASE, ANTI-CODON-BINDING DOMAIN-CONTAINING PROTEIN"/>
    <property type="match status" value="1"/>
</dbReference>
<evidence type="ECO:0000256" key="4">
    <source>
        <dbReference type="ARBA" id="ARBA00023274"/>
    </source>
</evidence>
<dbReference type="Pfam" id="PF14693">
    <property type="entry name" value="Ribosomal_TL5_C"/>
    <property type="match status" value="1"/>
</dbReference>
<comment type="function">
    <text evidence="5">This is one of the proteins that binds to the 5S RNA in the ribosome where it forms part of the central protuberance.</text>
</comment>
<dbReference type="InterPro" id="IPR011035">
    <property type="entry name" value="Ribosomal_bL25/Gln-tRNA_synth"/>
</dbReference>
<evidence type="ECO:0000256" key="6">
    <source>
        <dbReference type="SAM" id="MobiDB-lite"/>
    </source>
</evidence>
<evidence type="ECO:0000256" key="5">
    <source>
        <dbReference type="HAMAP-Rule" id="MF_01334"/>
    </source>
</evidence>
<feature type="compositionally biased region" description="Acidic residues" evidence="6">
    <location>
        <begin position="198"/>
        <end position="213"/>
    </location>
</feature>
<evidence type="ECO:0000256" key="2">
    <source>
        <dbReference type="ARBA" id="ARBA00022884"/>
    </source>
</evidence>
<keyword evidence="2 5" id="KW-0694">RNA-binding</keyword>
<accession>A0ABV3TUL1</accession>
<dbReference type="NCBIfam" id="NF004130">
    <property type="entry name" value="PRK05618.1-5"/>
    <property type="match status" value="1"/>
</dbReference>
<dbReference type="Proteomes" id="UP001557484">
    <property type="component" value="Unassembled WGS sequence"/>
</dbReference>
<feature type="region of interest" description="Disordered" evidence="6">
    <location>
        <begin position="190"/>
        <end position="213"/>
    </location>
</feature>
<proteinExistence type="inferred from homology"/>
<dbReference type="SUPFAM" id="SSF50715">
    <property type="entry name" value="Ribosomal protein L25-like"/>
    <property type="match status" value="1"/>
</dbReference>
<dbReference type="InterPro" id="IPR020057">
    <property type="entry name" value="Ribosomal_bL25_b-dom"/>
</dbReference>
<dbReference type="Pfam" id="PF01386">
    <property type="entry name" value="Ribosomal_L25p"/>
    <property type="match status" value="1"/>
</dbReference>
<evidence type="ECO:0000259" key="8">
    <source>
        <dbReference type="Pfam" id="PF14693"/>
    </source>
</evidence>
<dbReference type="CDD" id="cd00495">
    <property type="entry name" value="Ribosomal_L25_TL5_CTC"/>
    <property type="match status" value="1"/>
</dbReference>
<comment type="subunit">
    <text evidence="5">Part of the 50S ribosomal subunit; part of the 5S rRNA/L5/L18/L25 subcomplex. Contacts the 5S rRNA. Binds to the 5S rRNA independently of L5 and L18.</text>
</comment>
<gene>
    <name evidence="5" type="primary">rplY</name>
    <name evidence="5" type="synonym">ctc</name>
    <name evidence="9" type="ORF">AB4875_05460</name>
</gene>
<feature type="domain" description="Large ribosomal subunit protein bL25 L25" evidence="7">
    <location>
        <begin position="8"/>
        <end position="95"/>
    </location>
</feature>
<dbReference type="EMBL" id="JBFRYB010000001">
    <property type="protein sequence ID" value="MEX1664925.1"/>
    <property type="molecule type" value="Genomic_DNA"/>
</dbReference>
<dbReference type="GO" id="GO:0005840">
    <property type="term" value="C:ribosome"/>
    <property type="evidence" value="ECO:0007669"/>
    <property type="project" value="UniProtKB-KW"/>
</dbReference>
<feature type="domain" description="Large ribosomal subunit protein bL25 beta" evidence="8">
    <location>
        <begin position="104"/>
        <end position="194"/>
    </location>
</feature>
<comment type="caution">
    <text evidence="9">The sequence shown here is derived from an EMBL/GenBank/DDBJ whole genome shotgun (WGS) entry which is preliminary data.</text>
</comment>
<protein>
    <recommendedName>
        <fullName evidence="5">Large ribosomal subunit protein bL25</fullName>
    </recommendedName>
    <alternativeName>
        <fullName evidence="5">General stress protein CTC</fullName>
    </alternativeName>
</protein>
<comment type="similarity">
    <text evidence="5">Belongs to the bacterial ribosomal protein bL25 family. CTC subfamily.</text>
</comment>
<evidence type="ECO:0000256" key="1">
    <source>
        <dbReference type="ARBA" id="ARBA00022730"/>
    </source>
</evidence>
<organism evidence="9 10">
    <name type="scientific">Zhongshania arctica</name>
    <dbReference type="NCBI Taxonomy" id="3238302"/>
    <lineage>
        <taxon>Bacteria</taxon>
        <taxon>Pseudomonadati</taxon>
        <taxon>Pseudomonadota</taxon>
        <taxon>Gammaproteobacteria</taxon>
        <taxon>Cellvibrionales</taxon>
        <taxon>Spongiibacteraceae</taxon>
        <taxon>Zhongshania</taxon>
    </lineage>
</organism>
<name>A0ABV3TUL1_9GAMM</name>